<dbReference type="SUPFAM" id="SSF53649">
    <property type="entry name" value="Alkaline phosphatase-like"/>
    <property type="match status" value="1"/>
</dbReference>
<name>A0A0M6Y7N3_9HYPH</name>
<dbReference type="Pfam" id="PF00884">
    <property type="entry name" value="Sulfatase"/>
    <property type="match status" value="1"/>
</dbReference>
<dbReference type="EMBL" id="CXST01000003">
    <property type="protein sequence ID" value="CTQ46092.1"/>
    <property type="molecule type" value="Genomic_DNA"/>
</dbReference>
<keyword evidence="1" id="KW-0472">Membrane</keyword>
<feature type="transmembrane region" description="Helical" evidence="1">
    <location>
        <begin position="71"/>
        <end position="91"/>
    </location>
</feature>
<evidence type="ECO:0000256" key="1">
    <source>
        <dbReference type="SAM" id="Phobius"/>
    </source>
</evidence>
<feature type="transmembrane region" description="Helical" evidence="1">
    <location>
        <begin position="21"/>
        <end position="42"/>
    </location>
</feature>
<evidence type="ECO:0000313" key="4">
    <source>
        <dbReference type="Proteomes" id="UP000048926"/>
    </source>
</evidence>
<organism evidence="3 4">
    <name type="scientific">Roseibium aggregatum</name>
    <dbReference type="NCBI Taxonomy" id="187304"/>
    <lineage>
        <taxon>Bacteria</taxon>
        <taxon>Pseudomonadati</taxon>
        <taxon>Pseudomonadota</taxon>
        <taxon>Alphaproteobacteria</taxon>
        <taxon>Hyphomicrobiales</taxon>
        <taxon>Stappiaceae</taxon>
        <taxon>Roseibium</taxon>
    </lineage>
</organism>
<dbReference type="InterPro" id="IPR000917">
    <property type="entry name" value="Sulfatase_N"/>
</dbReference>
<proteinExistence type="predicted"/>
<keyword evidence="3" id="KW-0808">Transferase</keyword>
<reference evidence="4" key="1">
    <citation type="submission" date="2015-07" db="EMBL/GenBank/DDBJ databases">
        <authorList>
            <person name="Rodrigo-Torres Lidia"/>
            <person name="Arahal R.David."/>
        </authorList>
    </citation>
    <scope>NUCLEOTIDE SEQUENCE [LARGE SCALE GENOMIC DNA]</scope>
    <source>
        <strain evidence="4">CECT 4801</strain>
    </source>
</reference>
<dbReference type="Gene3D" id="3.40.720.10">
    <property type="entry name" value="Alkaline Phosphatase, subunit A"/>
    <property type="match status" value="1"/>
</dbReference>
<keyword evidence="4" id="KW-1185">Reference proteome</keyword>
<keyword evidence="1" id="KW-0812">Transmembrane</keyword>
<evidence type="ECO:0000259" key="2">
    <source>
        <dbReference type="Pfam" id="PF00884"/>
    </source>
</evidence>
<dbReference type="STRING" id="187304.B0E33_14155"/>
<feature type="transmembrane region" description="Helical" evidence="1">
    <location>
        <begin position="111"/>
        <end position="132"/>
    </location>
</feature>
<dbReference type="OrthoDB" id="5363296at2"/>
<evidence type="ECO:0000313" key="3">
    <source>
        <dbReference type="EMBL" id="CTQ46092.1"/>
    </source>
</evidence>
<keyword evidence="1" id="KW-1133">Transmembrane helix</keyword>
<accession>A0A0M6Y7N3</accession>
<protein>
    <submittedName>
        <fullName evidence="3">Phosphoglycerol transferase, alkaline phosphatase superfamily</fullName>
    </submittedName>
</protein>
<dbReference type="AlphaFoldDB" id="A0A0M6Y7N3"/>
<feature type="transmembrane region" description="Helical" evidence="1">
    <location>
        <begin position="144"/>
        <end position="161"/>
    </location>
</feature>
<sequence>MPVVQSLKNALEKRHLLSADTLTFAFGAILIPNAVFIFLSLFYCPFRTFFVLLLSLICLLGLYLHRSVFFVLLLAVMTVDVLVLISNFFQMPLPMLVDSLRYAGNLSLMNSAVYLAAAIVLLVSFALTYKVVVRTRQNRQTVNLAPFFVVLAIYAGIDWWANSLPQEYALAATSVEESYVPTDDAASLYSGLEDHLDDAQKRNVLVVMVEGLGAFASQELRDLIWQPLLERDVAEHYVVEQGDAVYFGSTTSGEVRELCNLKADYRDFRDRESGECLPLKAVKAGYRTAAFHAFTGNFFERLDWYPKIGFQDLFFMENKLGFGADRTLPLCGIAFQGYCDEDAAEAVGKFLLEADGDRKFAYWLTLNSHKPVNPGEVPPRFSCDDGGGVFGDVELCRMAEQWVNVSHLVKAIALDESLAETEIVLVGDHHPPLFSRSARNKFAPGRVAWLHLKPKRDEQQTLAAKLSAGPADVQN</sequence>
<dbReference type="GO" id="GO:0016740">
    <property type="term" value="F:transferase activity"/>
    <property type="evidence" value="ECO:0007669"/>
    <property type="project" value="UniProtKB-KW"/>
</dbReference>
<dbReference type="Proteomes" id="UP000048926">
    <property type="component" value="Unassembled WGS sequence"/>
</dbReference>
<dbReference type="RefSeq" id="WP_055659800.1">
    <property type="nucleotide sequence ID" value="NZ_CXST01000003.1"/>
</dbReference>
<feature type="domain" description="Sulfatase N-terminal" evidence="2">
    <location>
        <begin position="268"/>
        <end position="435"/>
    </location>
</feature>
<dbReference type="InterPro" id="IPR017850">
    <property type="entry name" value="Alkaline_phosphatase_core_sf"/>
</dbReference>
<gene>
    <name evidence="3" type="ORF">LAL4801_04548</name>
</gene>
<feature type="transmembrane region" description="Helical" evidence="1">
    <location>
        <begin position="48"/>
        <end position="64"/>
    </location>
</feature>